<dbReference type="PANTHER" id="PTHR42829">
    <property type="entry name" value="NADH-UBIQUINONE OXIDOREDUCTASE CHAIN 5"/>
    <property type="match status" value="1"/>
</dbReference>
<evidence type="ECO:0000256" key="2">
    <source>
        <dbReference type="ARBA" id="ARBA00012944"/>
    </source>
</evidence>
<feature type="domain" description="NADH:quinone oxidoreductase/Mrp antiporter transmembrane" evidence="10">
    <location>
        <begin position="137"/>
        <end position="411"/>
    </location>
</feature>
<keyword evidence="3" id="KW-0249">Electron transport</keyword>
<name>A0A024GX12_BOTVI</name>
<geneLocation type="mitochondrion" evidence="11"/>
<evidence type="ECO:0000256" key="1">
    <source>
        <dbReference type="ARBA" id="ARBA00004141"/>
    </source>
</evidence>
<keyword evidence="11" id="KW-0496">Mitochondrion</keyword>
<dbReference type="Pfam" id="PF00361">
    <property type="entry name" value="Proton_antipo_M"/>
    <property type="match status" value="1"/>
</dbReference>
<feature type="transmembrane region" description="Helical" evidence="9">
    <location>
        <begin position="451"/>
        <end position="472"/>
    </location>
</feature>
<evidence type="ECO:0000256" key="3">
    <source>
        <dbReference type="ARBA" id="ARBA00022660"/>
    </source>
</evidence>
<reference evidence="11" key="1">
    <citation type="journal article" date="2014" name="Genome Biol. Evol.">
        <title>Ascidian mitogenomics: comparison of evolutionary rates in closely related taxa provides evidence of ongoing speciation events.</title>
        <authorList>
            <person name="Griggio F."/>
            <person name="Voskoboynik A."/>
            <person name="Iannelli F."/>
            <person name="Justy F."/>
            <person name="Tilak M.K."/>
            <person name="Turon X."/>
            <person name="Pesole G."/>
            <person name="Douzery E.J."/>
            <person name="Mastrototaro F."/>
            <person name="Gissi C."/>
        </authorList>
    </citation>
    <scope>NUCLEOTIDE SEQUENCE</scope>
    <source>
        <tissue evidence="11">Colony</tissue>
    </source>
</reference>
<keyword evidence="6 9" id="KW-0472">Membrane</keyword>
<dbReference type="InterPro" id="IPR001750">
    <property type="entry name" value="ND/Mrp_TM"/>
</dbReference>
<dbReference type="GO" id="GO:0003954">
    <property type="term" value="F:NADH dehydrogenase activity"/>
    <property type="evidence" value="ECO:0007669"/>
    <property type="project" value="TreeGrafter"/>
</dbReference>
<sequence>MVGSLIYLSSLIFFVFLFFLLLGLQILFWKSLLMKTLGNVFTIYKFILMGGFVMFELFLFSLENCFLNIFMEMDLWFGLGVHFCVDFYSCLFFIFGMGVSWSIMQFGLDYMVDEKLVGNFLLFLLIFLVLMFILVFSGNFLLLFIGWEGVGLLSFLLISWWGGRYDASSGALQAVYYNRVGDAGLLMFLILSLSLGNGIWILNGFMGSSFFFLFILGVISKSSQLLFHPWLPNAMEGPTPVSSLLHSSTMVMAGVFLLMRSLEFFDYLNLIFYMGLFTCLLGGFLGLSHKDFKKVVAYSTTSQLGFMMMVLGTGWSWLCLLYMAVHAFFKAMIFMMSGVVIHMSGGIQDFRHMYSSLGLNSFMFSFYFWGGFVMVGFPFLSAFWMKDLILEGIVGGYLGFFTWCFFFFSVMLTGAYSVRLYVGSFMSGLLVQCKVMVLKVLGPFWPFLRLGAGSVGVGGLIFMLMGPFGHYLMEAQDKFYALFVLIVGATLSVVLKDVLRSFTYVLGGYLLFFNPLVHKFLSFGGYWGSRVAGLFDFIMVEYFFYGGVKYLWSLGVSLRVLVVFGGALLFYYF</sequence>
<dbReference type="GO" id="GO:0016020">
    <property type="term" value="C:membrane"/>
    <property type="evidence" value="ECO:0007669"/>
    <property type="project" value="UniProtKB-SubCell"/>
</dbReference>
<feature type="transmembrane region" description="Helical" evidence="9">
    <location>
        <begin position="6"/>
        <end position="29"/>
    </location>
</feature>
<evidence type="ECO:0000256" key="9">
    <source>
        <dbReference type="SAM" id="Phobius"/>
    </source>
</evidence>
<evidence type="ECO:0000256" key="8">
    <source>
        <dbReference type="ARBA" id="ARBA00049551"/>
    </source>
</evidence>
<organism evidence="11">
    <name type="scientific">Botrylloides violaceus</name>
    <name type="common">Orange cloak sea squirt</name>
    <dbReference type="NCBI Taxonomy" id="581057"/>
    <lineage>
        <taxon>Eukaryota</taxon>
        <taxon>Metazoa</taxon>
        <taxon>Chordata</taxon>
        <taxon>Tunicata</taxon>
        <taxon>Ascidiacea</taxon>
        <taxon>Stolidobranchia</taxon>
        <taxon>Styelidae</taxon>
        <taxon>Botrylloides</taxon>
    </lineage>
</organism>
<protein>
    <recommendedName>
        <fullName evidence="2">NADH:ubiquinone reductase (H(+)-translocating)</fullName>
        <ecNumber evidence="2">7.1.1.2</ecNumber>
    </recommendedName>
    <alternativeName>
        <fullName evidence="7">NADH dehydrogenase subunit 5</fullName>
    </alternativeName>
</protein>
<feature type="transmembrane region" description="Helical" evidence="9">
    <location>
        <begin position="425"/>
        <end position="445"/>
    </location>
</feature>
<feature type="transmembrane region" description="Helical" evidence="9">
    <location>
        <begin position="142"/>
        <end position="162"/>
    </location>
</feature>
<comment type="subcellular location">
    <subcellularLocation>
        <location evidence="1">Membrane</location>
        <topology evidence="1">Multi-pass membrane protein</topology>
    </subcellularLocation>
</comment>
<comment type="catalytic activity">
    <reaction evidence="8">
        <text>a ubiquinone + NADH + 5 H(+)(in) = a ubiquinol + NAD(+) + 4 H(+)(out)</text>
        <dbReference type="Rhea" id="RHEA:29091"/>
        <dbReference type="Rhea" id="RHEA-COMP:9565"/>
        <dbReference type="Rhea" id="RHEA-COMP:9566"/>
        <dbReference type="ChEBI" id="CHEBI:15378"/>
        <dbReference type="ChEBI" id="CHEBI:16389"/>
        <dbReference type="ChEBI" id="CHEBI:17976"/>
        <dbReference type="ChEBI" id="CHEBI:57540"/>
        <dbReference type="ChEBI" id="CHEBI:57945"/>
        <dbReference type="EC" id="7.1.1.2"/>
    </reaction>
</comment>
<feature type="transmembrane region" description="Helical" evidence="9">
    <location>
        <begin position="550"/>
        <end position="572"/>
    </location>
</feature>
<accession>A0A024GX12</accession>
<dbReference type="GO" id="GO:0008137">
    <property type="term" value="F:NADH dehydrogenase (ubiquinone) activity"/>
    <property type="evidence" value="ECO:0007669"/>
    <property type="project" value="UniProtKB-EC"/>
</dbReference>
<dbReference type="PRINTS" id="PR01434">
    <property type="entry name" value="NADHDHGNASE5"/>
</dbReference>
<dbReference type="PANTHER" id="PTHR42829:SF2">
    <property type="entry name" value="NADH-UBIQUINONE OXIDOREDUCTASE CHAIN 5"/>
    <property type="match status" value="1"/>
</dbReference>
<feature type="transmembrane region" description="Helical" evidence="9">
    <location>
        <begin position="479"/>
        <end position="495"/>
    </location>
</feature>
<keyword evidence="4 9" id="KW-0812">Transmembrane</keyword>
<keyword evidence="3" id="KW-0813">Transport</keyword>
<dbReference type="InterPro" id="IPR003945">
    <property type="entry name" value="NU5C-like"/>
</dbReference>
<keyword evidence="3" id="KW-0679">Respiratory chain</keyword>
<feature type="transmembrane region" description="Helical" evidence="9">
    <location>
        <begin position="80"/>
        <end position="104"/>
    </location>
</feature>
<dbReference type="GO" id="GO:0042773">
    <property type="term" value="P:ATP synthesis coupled electron transport"/>
    <property type="evidence" value="ECO:0007669"/>
    <property type="project" value="InterPro"/>
</dbReference>
<feature type="transmembrane region" description="Helical" evidence="9">
    <location>
        <begin position="321"/>
        <end position="341"/>
    </location>
</feature>
<proteinExistence type="predicted"/>
<feature type="transmembrane region" description="Helical" evidence="9">
    <location>
        <begin position="240"/>
        <end position="258"/>
    </location>
</feature>
<feature type="transmembrane region" description="Helical" evidence="9">
    <location>
        <begin position="270"/>
        <end position="288"/>
    </location>
</feature>
<dbReference type="GO" id="GO:0015990">
    <property type="term" value="P:electron transport coupled proton transport"/>
    <property type="evidence" value="ECO:0007669"/>
    <property type="project" value="TreeGrafter"/>
</dbReference>
<feature type="transmembrane region" description="Helical" evidence="9">
    <location>
        <begin position="295"/>
        <end position="315"/>
    </location>
</feature>
<feature type="transmembrane region" description="Helical" evidence="9">
    <location>
        <begin position="501"/>
        <end position="517"/>
    </location>
</feature>
<evidence type="ECO:0000259" key="10">
    <source>
        <dbReference type="Pfam" id="PF00361"/>
    </source>
</evidence>
<feature type="transmembrane region" description="Helical" evidence="9">
    <location>
        <begin position="397"/>
        <end position="418"/>
    </location>
</feature>
<feature type="transmembrane region" description="Helical" evidence="9">
    <location>
        <begin position="41"/>
        <end position="60"/>
    </location>
</feature>
<dbReference type="EMBL" id="HF548552">
    <property type="protein sequence ID" value="CCO25695.1"/>
    <property type="molecule type" value="Genomic_DNA"/>
</dbReference>
<dbReference type="AlphaFoldDB" id="A0A024GX12"/>
<evidence type="ECO:0000313" key="11">
    <source>
        <dbReference type="EMBL" id="CCO25695.1"/>
    </source>
</evidence>
<keyword evidence="5 9" id="KW-1133">Transmembrane helix</keyword>
<evidence type="ECO:0000256" key="4">
    <source>
        <dbReference type="ARBA" id="ARBA00022692"/>
    </source>
</evidence>
<evidence type="ECO:0000256" key="6">
    <source>
        <dbReference type="ARBA" id="ARBA00023136"/>
    </source>
</evidence>
<feature type="transmembrane region" description="Helical" evidence="9">
    <location>
        <begin position="116"/>
        <end position="136"/>
    </location>
</feature>
<feature type="transmembrane region" description="Helical" evidence="9">
    <location>
        <begin position="362"/>
        <end position="385"/>
    </location>
</feature>
<evidence type="ECO:0000256" key="5">
    <source>
        <dbReference type="ARBA" id="ARBA00022989"/>
    </source>
</evidence>
<evidence type="ECO:0000256" key="7">
    <source>
        <dbReference type="ARBA" id="ARBA00031027"/>
    </source>
</evidence>
<gene>
    <name evidence="11" type="primary">nad5</name>
</gene>
<dbReference type="EC" id="7.1.1.2" evidence="2"/>